<dbReference type="GO" id="GO:0004252">
    <property type="term" value="F:serine-type endopeptidase activity"/>
    <property type="evidence" value="ECO:0007669"/>
    <property type="project" value="InterPro"/>
</dbReference>
<evidence type="ECO:0000256" key="4">
    <source>
        <dbReference type="ARBA" id="ARBA00022825"/>
    </source>
</evidence>
<organism evidence="12 13">
    <name type="scientific">Pseudoduganella aquatica</name>
    <dbReference type="NCBI Taxonomy" id="2660641"/>
    <lineage>
        <taxon>Bacteria</taxon>
        <taxon>Pseudomonadati</taxon>
        <taxon>Pseudomonadota</taxon>
        <taxon>Betaproteobacteria</taxon>
        <taxon>Burkholderiales</taxon>
        <taxon>Oxalobacteraceae</taxon>
        <taxon>Telluria group</taxon>
        <taxon>Pseudoduganella</taxon>
    </lineage>
</organism>
<dbReference type="InterPro" id="IPR002470">
    <property type="entry name" value="Peptidase_S9A"/>
</dbReference>
<dbReference type="InterPro" id="IPR029058">
    <property type="entry name" value="AB_hydrolase_fold"/>
</dbReference>
<accession>A0A7X4KQB2</accession>
<comment type="caution">
    <text evidence="12">The sequence shown here is derived from an EMBL/GenBank/DDBJ whole genome shotgun (WGS) entry which is preliminary data.</text>
</comment>
<dbReference type="InterPro" id="IPR023302">
    <property type="entry name" value="Pept_S9A_N"/>
</dbReference>
<feature type="chain" id="PRO_5030608492" description="Acyl-peptide hydrolase" evidence="9">
    <location>
        <begin position="26"/>
        <end position="647"/>
    </location>
</feature>
<dbReference type="Proteomes" id="UP000450676">
    <property type="component" value="Unassembled WGS sequence"/>
</dbReference>
<dbReference type="InterPro" id="IPR001375">
    <property type="entry name" value="Peptidase_S9_cat"/>
</dbReference>
<keyword evidence="3 12" id="KW-0378">Hydrolase</keyword>
<evidence type="ECO:0000256" key="3">
    <source>
        <dbReference type="ARBA" id="ARBA00022801"/>
    </source>
</evidence>
<name>A0A7X4KQB2_9BURK</name>
<evidence type="ECO:0000259" key="10">
    <source>
        <dbReference type="Pfam" id="PF00326"/>
    </source>
</evidence>
<evidence type="ECO:0000256" key="6">
    <source>
        <dbReference type="ARBA" id="ARBA00032284"/>
    </source>
</evidence>
<dbReference type="PANTHER" id="PTHR42776:SF27">
    <property type="entry name" value="DIPEPTIDYL PEPTIDASE FAMILY MEMBER 6"/>
    <property type="match status" value="1"/>
</dbReference>
<feature type="domain" description="Peptidase S9 prolyl oligopeptidase catalytic" evidence="10">
    <location>
        <begin position="424"/>
        <end position="633"/>
    </location>
</feature>
<evidence type="ECO:0000256" key="5">
    <source>
        <dbReference type="ARBA" id="ARBA00022990"/>
    </source>
</evidence>
<evidence type="ECO:0000313" key="12">
    <source>
        <dbReference type="EMBL" id="MYN11067.1"/>
    </source>
</evidence>
<dbReference type="InterPro" id="IPR011042">
    <property type="entry name" value="6-blade_b-propeller_TolB-like"/>
</dbReference>
<evidence type="ECO:0000256" key="2">
    <source>
        <dbReference type="ARBA" id="ARBA00022670"/>
    </source>
</evidence>
<protein>
    <recommendedName>
        <fullName evidence="7">Acyl-peptide hydrolase</fullName>
    </recommendedName>
    <alternativeName>
        <fullName evidence="6">Acylaminoacyl-peptidase</fullName>
    </alternativeName>
</protein>
<keyword evidence="5" id="KW-0007">Acetylation</keyword>
<comment type="similarity">
    <text evidence="1">Belongs to the peptidase S9A family.</text>
</comment>
<keyword evidence="13" id="KW-1185">Reference proteome</keyword>
<dbReference type="InterPro" id="IPR002471">
    <property type="entry name" value="Pept_S9_AS"/>
</dbReference>
<evidence type="ECO:0000256" key="7">
    <source>
        <dbReference type="ARBA" id="ARBA00032596"/>
    </source>
</evidence>
<comment type="function">
    <text evidence="8">This enzyme catalyzes the hydrolysis of the N-terminal peptide bond of an N-acetylated peptide to generate an N-acetylated amino acid and a peptide with a free N-terminus. It preferentially cleaves off Ac-Ala, Ac-Met and Ac-Ser. Also, involved in the degradation of oxidized and glycated proteins.</text>
</comment>
<keyword evidence="2" id="KW-0645">Protease</keyword>
<sequence length="647" mass="71485">MRRMKTAARLTVLALMLHALPGALAASKSPQHVPKQYTIEQFMATTSISGASFSRDEKNILFTSNESGLPNVYTQPVGGGKPVALTQSTTDSTYAVGYFRTDDRFLFTRDKGGNEQNHLFVRELDGSEKDLTPGDKLKASFAGWSADGGAFYVLSNERDPKFFDLYRYDAKTYARALLYKNENGMTPDRISRDERWIALEKPNTTSDSDIYLYDLSKGELKHITPHQGTASYSASTFDPASKRLFFTSNEGGEFNTLRTYDLATGAVALHEKADWDVFGSGYSLDGRFRITVVDNDGSQTVRVVEGADEKPVALPKLPGGEMRGVTFSPSGKLMAFYLNGDRAPSNLFVYDLKTKKTTQLTQSLNKEIDPNDLVEAEVVRFKSFDGMVIPSIYYKPKGLAPGAKAPAVIFVHGGPGGQTRRGYSALMQYLANHGYAVLGINNRGSSGYGKTFNTADDGKHGREPLWDCVEAKTYLASLGNIDPDRIGIMGGSYGGYMTLAALAFRPEAFKVGIDIFGVSNWVRTLESIPPYWESQRKALYQEIGDPVKDKDFLVATSPLFHAKEIRRPLMVIQGKNDPRVIKPESDEIVEAVKSNKVPVEYVVFDDEGHGFSKKKNQLVANARMLEFLDKYLKPTGARGQAEVNTSR</sequence>
<keyword evidence="9" id="KW-0732">Signal</keyword>
<dbReference type="PRINTS" id="PR00862">
    <property type="entry name" value="PROLIGOPTASE"/>
</dbReference>
<dbReference type="Gene3D" id="3.40.50.1820">
    <property type="entry name" value="alpha/beta hydrolase"/>
    <property type="match status" value="1"/>
</dbReference>
<evidence type="ECO:0000256" key="1">
    <source>
        <dbReference type="ARBA" id="ARBA00005228"/>
    </source>
</evidence>
<proteinExistence type="inferred from homology"/>
<dbReference type="PROSITE" id="PS00708">
    <property type="entry name" value="PRO_ENDOPEP_SER"/>
    <property type="match status" value="1"/>
</dbReference>
<reference evidence="12 13" key="1">
    <citation type="submission" date="2019-12" db="EMBL/GenBank/DDBJ databases">
        <title>Novel species isolated from a subtropical stream in China.</title>
        <authorList>
            <person name="Lu H."/>
        </authorList>
    </citation>
    <scope>NUCLEOTIDE SEQUENCE [LARGE SCALE GENOMIC DNA]</scope>
    <source>
        <strain evidence="12 13">FT127W</strain>
    </source>
</reference>
<dbReference type="EMBL" id="WWCU01000054">
    <property type="protein sequence ID" value="MYN11067.1"/>
    <property type="molecule type" value="Genomic_DNA"/>
</dbReference>
<feature type="domain" description="Peptidase S9A N-terminal" evidence="11">
    <location>
        <begin position="102"/>
        <end position="359"/>
    </location>
</feature>
<dbReference type="GO" id="GO:0006508">
    <property type="term" value="P:proteolysis"/>
    <property type="evidence" value="ECO:0007669"/>
    <property type="project" value="UniProtKB-KW"/>
</dbReference>
<evidence type="ECO:0000313" key="13">
    <source>
        <dbReference type="Proteomes" id="UP000450676"/>
    </source>
</evidence>
<dbReference type="Pfam" id="PF02897">
    <property type="entry name" value="Peptidase_S9_N"/>
    <property type="match status" value="1"/>
</dbReference>
<dbReference type="Pfam" id="PF00326">
    <property type="entry name" value="Peptidase_S9"/>
    <property type="match status" value="1"/>
</dbReference>
<dbReference type="AlphaFoldDB" id="A0A7X4KQB2"/>
<feature type="signal peptide" evidence="9">
    <location>
        <begin position="1"/>
        <end position="25"/>
    </location>
</feature>
<keyword evidence="4" id="KW-0720">Serine protease</keyword>
<evidence type="ECO:0000256" key="8">
    <source>
        <dbReference type="ARBA" id="ARBA00045885"/>
    </source>
</evidence>
<evidence type="ECO:0000256" key="9">
    <source>
        <dbReference type="SAM" id="SignalP"/>
    </source>
</evidence>
<dbReference type="PANTHER" id="PTHR42776">
    <property type="entry name" value="SERINE PEPTIDASE S9 FAMILY MEMBER"/>
    <property type="match status" value="1"/>
</dbReference>
<dbReference type="RefSeq" id="WP_161075341.1">
    <property type="nucleotide sequence ID" value="NZ_CP086370.1"/>
</dbReference>
<dbReference type="SUPFAM" id="SSF69322">
    <property type="entry name" value="Tricorn protease domain 2"/>
    <property type="match status" value="1"/>
</dbReference>
<evidence type="ECO:0000259" key="11">
    <source>
        <dbReference type="Pfam" id="PF02897"/>
    </source>
</evidence>
<gene>
    <name evidence="12" type="ORF">GTP77_27490</name>
</gene>
<dbReference type="SUPFAM" id="SSF53474">
    <property type="entry name" value="alpha/beta-Hydrolases"/>
    <property type="match status" value="1"/>
</dbReference>
<dbReference type="Gene3D" id="2.120.10.30">
    <property type="entry name" value="TolB, C-terminal domain"/>
    <property type="match status" value="2"/>
</dbReference>